<dbReference type="EC" id="3.1.3.12" evidence="4"/>
<comment type="similarity">
    <text evidence="2 4">Belongs to the trehalose phosphatase family.</text>
</comment>
<dbReference type="OrthoDB" id="9814913at2"/>
<dbReference type="Proteomes" id="UP000240653">
    <property type="component" value="Unassembled WGS sequence"/>
</dbReference>
<dbReference type="InterPro" id="IPR006379">
    <property type="entry name" value="HAD-SF_hydro_IIB"/>
</dbReference>
<evidence type="ECO:0000256" key="3">
    <source>
        <dbReference type="ARBA" id="ARBA00022801"/>
    </source>
</evidence>
<keyword evidence="3 4" id="KW-0378">Hydrolase</keyword>
<accession>A0A2P7SNF5</accession>
<dbReference type="RefSeq" id="WP_106722350.1">
    <property type="nucleotide sequence ID" value="NZ_PXYL01000001.1"/>
</dbReference>
<dbReference type="InterPro" id="IPR044651">
    <property type="entry name" value="OTSB-like"/>
</dbReference>
<protein>
    <recommendedName>
        <fullName evidence="4">Trehalose 6-phosphate phosphatase</fullName>
        <ecNumber evidence="4">3.1.3.12</ecNumber>
    </recommendedName>
</protein>
<dbReference type="UniPathway" id="UPA00299"/>
<keyword evidence="4" id="KW-0479">Metal-binding</keyword>
<name>A0A2P7SNF5_9HYPH</name>
<dbReference type="NCBIfam" id="TIGR00685">
    <property type="entry name" value="T6PP"/>
    <property type="match status" value="1"/>
</dbReference>
<comment type="pathway">
    <text evidence="1 4">Glycan biosynthesis; trehalose biosynthesis.</text>
</comment>
<dbReference type="InterPro" id="IPR023214">
    <property type="entry name" value="HAD_sf"/>
</dbReference>
<evidence type="ECO:0000256" key="4">
    <source>
        <dbReference type="RuleBase" id="RU361117"/>
    </source>
</evidence>
<evidence type="ECO:0000313" key="6">
    <source>
        <dbReference type="Proteomes" id="UP000240653"/>
    </source>
</evidence>
<dbReference type="GO" id="GO:0004805">
    <property type="term" value="F:trehalose-phosphatase activity"/>
    <property type="evidence" value="ECO:0007669"/>
    <property type="project" value="UniProtKB-EC"/>
</dbReference>
<keyword evidence="6" id="KW-1185">Reference proteome</keyword>
<dbReference type="PANTHER" id="PTHR43768:SF3">
    <property type="entry name" value="TREHALOSE 6-PHOSPHATE PHOSPHATASE"/>
    <property type="match status" value="1"/>
</dbReference>
<evidence type="ECO:0000256" key="1">
    <source>
        <dbReference type="ARBA" id="ARBA00005199"/>
    </source>
</evidence>
<dbReference type="PANTHER" id="PTHR43768">
    <property type="entry name" value="TREHALOSE 6-PHOSPHATE PHOSPHATASE"/>
    <property type="match status" value="1"/>
</dbReference>
<dbReference type="Gene3D" id="3.40.50.1000">
    <property type="entry name" value="HAD superfamily/HAD-like"/>
    <property type="match status" value="1"/>
</dbReference>
<dbReference type="GO" id="GO:0046872">
    <property type="term" value="F:metal ion binding"/>
    <property type="evidence" value="ECO:0007669"/>
    <property type="project" value="UniProtKB-KW"/>
</dbReference>
<keyword evidence="4" id="KW-0460">Magnesium</keyword>
<dbReference type="EMBL" id="PXYL01000001">
    <property type="protein sequence ID" value="PSJ63993.1"/>
    <property type="molecule type" value="Genomic_DNA"/>
</dbReference>
<comment type="cofactor">
    <cofactor evidence="4">
        <name>Mg(2+)</name>
        <dbReference type="ChEBI" id="CHEBI:18420"/>
    </cofactor>
</comment>
<dbReference type="InterPro" id="IPR036412">
    <property type="entry name" value="HAD-like_sf"/>
</dbReference>
<dbReference type="Gene3D" id="3.30.70.1020">
    <property type="entry name" value="Trehalose-6-phosphate phosphatase related protein, domain 2"/>
    <property type="match status" value="1"/>
</dbReference>
<reference evidence="5 6" key="1">
    <citation type="submission" date="2018-03" db="EMBL/GenBank/DDBJ databases">
        <title>The draft genome of Mesorhizobium soli JCM 19897.</title>
        <authorList>
            <person name="Li L."/>
            <person name="Liu L."/>
            <person name="Liang L."/>
            <person name="Wang T."/>
            <person name="Zhang X."/>
        </authorList>
    </citation>
    <scope>NUCLEOTIDE SEQUENCE [LARGE SCALE GENOMIC DNA]</scope>
    <source>
        <strain evidence="5 6">JCM 19897</strain>
    </source>
</reference>
<comment type="caution">
    <text evidence="5">The sequence shown here is derived from an EMBL/GenBank/DDBJ whole genome shotgun (WGS) entry which is preliminary data.</text>
</comment>
<comment type="function">
    <text evidence="4">Removes the phosphate from trehalose 6-phosphate to produce free trehalose.</text>
</comment>
<dbReference type="Pfam" id="PF02358">
    <property type="entry name" value="Trehalose_PPase"/>
    <property type="match status" value="1"/>
</dbReference>
<gene>
    <name evidence="5" type="primary">otsB</name>
    <name evidence="5" type="ORF">C7I85_02455</name>
</gene>
<sequence>MTGSGFQSPRLQPGPHALFLDIDGTLLEHADHPDSVSVDGELLDLLAALEARLDGALAFVSGRSIAAIDRLFAPLRLCAAGLYGLEHRLSQNGPVVEATEPADIAALATEMEAEFGSTVGVYFERKGPVLAIHTRAAPDALAAVQKAAELALPRLSAEYRVVVGEAGLELIPLQAMKSAAIRRFLALEPFSGRRPIFIGDDTSDESGFELVNRLDGVSIRVRPKAETAARHILPDVATVKAWLRDEILGASSR</sequence>
<evidence type="ECO:0000256" key="2">
    <source>
        <dbReference type="ARBA" id="ARBA00008770"/>
    </source>
</evidence>
<dbReference type="SUPFAM" id="SSF56784">
    <property type="entry name" value="HAD-like"/>
    <property type="match status" value="1"/>
</dbReference>
<evidence type="ECO:0000313" key="5">
    <source>
        <dbReference type="EMBL" id="PSJ63993.1"/>
    </source>
</evidence>
<dbReference type="NCBIfam" id="TIGR01484">
    <property type="entry name" value="HAD-SF-IIB"/>
    <property type="match status" value="1"/>
</dbReference>
<comment type="catalytic activity">
    <reaction evidence="4">
        <text>alpha,alpha-trehalose 6-phosphate + H2O = alpha,alpha-trehalose + phosphate</text>
        <dbReference type="Rhea" id="RHEA:23420"/>
        <dbReference type="ChEBI" id="CHEBI:15377"/>
        <dbReference type="ChEBI" id="CHEBI:16551"/>
        <dbReference type="ChEBI" id="CHEBI:43474"/>
        <dbReference type="ChEBI" id="CHEBI:58429"/>
        <dbReference type="EC" id="3.1.3.12"/>
    </reaction>
</comment>
<proteinExistence type="inferred from homology"/>
<organism evidence="5 6">
    <name type="scientific">Pseudaminobacter soli</name>
    <name type="common">ex Li et al. 2025</name>
    <dbReference type="NCBI Taxonomy" id="1295366"/>
    <lineage>
        <taxon>Bacteria</taxon>
        <taxon>Pseudomonadati</taxon>
        <taxon>Pseudomonadota</taxon>
        <taxon>Alphaproteobacteria</taxon>
        <taxon>Hyphomicrobiales</taxon>
        <taxon>Phyllobacteriaceae</taxon>
        <taxon>Pseudaminobacter</taxon>
    </lineage>
</organism>
<dbReference type="InterPro" id="IPR003337">
    <property type="entry name" value="Trehalose_PPase"/>
</dbReference>
<dbReference type="AlphaFoldDB" id="A0A2P7SNF5"/>
<dbReference type="GO" id="GO:0005992">
    <property type="term" value="P:trehalose biosynthetic process"/>
    <property type="evidence" value="ECO:0007669"/>
    <property type="project" value="UniProtKB-UniPathway"/>
</dbReference>